<dbReference type="Proteomes" id="UP000615234">
    <property type="component" value="Unassembled WGS sequence"/>
</dbReference>
<dbReference type="AlphaFoldDB" id="A0A8I0AIL3"/>
<comment type="caution">
    <text evidence="8">The sequence shown here is derived from an EMBL/GenBank/DDBJ whole genome shotgun (WGS) entry which is preliminary data.</text>
</comment>
<feature type="transmembrane region" description="Helical" evidence="7">
    <location>
        <begin position="6"/>
        <end position="25"/>
    </location>
</feature>
<feature type="transmembrane region" description="Helical" evidence="7">
    <location>
        <begin position="137"/>
        <end position="155"/>
    </location>
</feature>
<name>A0A8I0AIL3_9FIRM</name>
<evidence type="ECO:0000256" key="5">
    <source>
        <dbReference type="ARBA" id="ARBA00022989"/>
    </source>
</evidence>
<evidence type="ECO:0000256" key="7">
    <source>
        <dbReference type="SAM" id="Phobius"/>
    </source>
</evidence>
<gene>
    <name evidence="8" type="ORF">H8S09_04445</name>
</gene>
<keyword evidence="3" id="KW-1003">Cell membrane</keyword>
<evidence type="ECO:0000313" key="8">
    <source>
        <dbReference type="EMBL" id="MBC5662147.1"/>
    </source>
</evidence>
<comment type="similarity">
    <text evidence="2">Belongs to the chromate ion transporter (CHR) (TC 2.A.51) family.</text>
</comment>
<evidence type="ECO:0000256" key="6">
    <source>
        <dbReference type="ARBA" id="ARBA00023136"/>
    </source>
</evidence>
<dbReference type="EMBL" id="JACOOX010000002">
    <property type="protein sequence ID" value="MBC5662147.1"/>
    <property type="molecule type" value="Genomic_DNA"/>
</dbReference>
<evidence type="ECO:0000256" key="2">
    <source>
        <dbReference type="ARBA" id="ARBA00005262"/>
    </source>
</evidence>
<evidence type="ECO:0000256" key="1">
    <source>
        <dbReference type="ARBA" id="ARBA00004651"/>
    </source>
</evidence>
<evidence type="ECO:0000313" key="9">
    <source>
        <dbReference type="Proteomes" id="UP000615234"/>
    </source>
</evidence>
<keyword evidence="5 7" id="KW-1133">Transmembrane helix</keyword>
<dbReference type="InterPro" id="IPR003370">
    <property type="entry name" value="Chromate_transpt"/>
</dbReference>
<sequence>MLFSLFINFFKIGLFTFGGGYAMIAQIREEVVAKRNWLTEDELIEVIAIAESTPGPLAINLATFVGYKQRGFRGSLAATLGVCIPSVIIIFVISLFFDAFIANKYVAYAFVGIKCAVAFLILTTGISMMKTLDRKKIPILVFVVTFIIMVIGELLSKSVNAILLILAGGIIGIFCTSFKRIRKEDADK</sequence>
<evidence type="ECO:0000256" key="3">
    <source>
        <dbReference type="ARBA" id="ARBA00022475"/>
    </source>
</evidence>
<proteinExistence type="inferred from homology"/>
<dbReference type="PANTHER" id="PTHR43663">
    <property type="entry name" value="CHROMATE TRANSPORT PROTEIN-RELATED"/>
    <property type="match status" value="1"/>
</dbReference>
<keyword evidence="9" id="KW-1185">Reference proteome</keyword>
<accession>A0A8I0AIL3</accession>
<dbReference type="GO" id="GO:0005886">
    <property type="term" value="C:plasma membrane"/>
    <property type="evidence" value="ECO:0007669"/>
    <property type="project" value="UniProtKB-SubCell"/>
</dbReference>
<comment type="subcellular location">
    <subcellularLocation>
        <location evidence="1">Cell membrane</location>
        <topology evidence="1">Multi-pass membrane protein</topology>
    </subcellularLocation>
</comment>
<dbReference type="InterPro" id="IPR052518">
    <property type="entry name" value="CHR_Transporter"/>
</dbReference>
<dbReference type="RefSeq" id="WP_118615268.1">
    <property type="nucleotide sequence ID" value="NZ_JACOOX010000002.1"/>
</dbReference>
<keyword evidence="6 7" id="KW-0472">Membrane</keyword>
<feature type="transmembrane region" description="Helical" evidence="7">
    <location>
        <begin position="161"/>
        <end position="178"/>
    </location>
</feature>
<dbReference type="Pfam" id="PF02417">
    <property type="entry name" value="Chromate_transp"/>
    <property type="match status" value="1"/>
</dbReference>
<reference evidence="8 9" key="1">
    <citation type="submission" date="2020-08" db="EMBL/GenBank/DDBJ databases">
        <title>Genome public.</title>
        <authorList>
            <person name="Liu C."/>
            <person name="Sun Q."/>
        </authorList>
    </citation>
    <scope>NUCLEOTIDE SEQUENCE [LARGE SCALE GENOMIC DNA]</scope>
    <source>
        <strain evidence="8 9">NSJ-10</strain>
    </source>
</reference>
<evidence type="ECO:0000256" key="4">
    <source>
        <dbReference type="ARBA" id="ARBA00022692"/>
    </source>
</evidence>
<dbReference type="PANTHER" id="PTHR43663:SF1">
    <property type="entry name" value="CHROMATE TRANSPORTER"/>
    <property type="match status" value="1"/>
</dbReference>
<feature type="transmembrane region" description="Helical" evidence="7">
    <location>
        <begin position="76"/>
        <end position="99"/>
    </location>
</feature>
<protein>
    <submittedName>
        <fullName evidence="8">Chromate transporter</fullName>
    </submittedName>
</protein>
<dbReference type="GO" id="GO:0015109">
    <property type="term" value="F:chromate transmembrane transporter activity"/>
    <property type="evidence" value="ECO:0007669"/>
    <property type="project" value="InterPro"/>
</dbReference>
<keyword evidence="4 7" id="KW-0812">Transmembrane</keyword>
<organism evidence="8 9">
    <name type="scientific">Coprococcus hominis</name>
    <name type="common">ex Liu et al. 2022</name>
    <dbReference type="NCBI Taxonomy" id="2763039"/>
    <lineage>
        <taxon>Bacteria</taxon>
        <taxon>Bacillati</taxon>
        <taxon>Bacillota</taxon>
        <taxon>Clostridia</taxon>
        <taxon>Lachnospirales</taxon>
        <taxon>Lachnospiraceae</taxon>
        <taxon>Coprococcus</taxon>
    </lineage>
</organism>
<feature type="transmembrane region" description="Helical" evidence="7">
    <location>
        <begin position="105"/>
        <end position="125"/>
    </location>
</feature>